<dbReference type="eggNOG" id="COG2119">
    <property type="taxonomic scope" value="Bacteria"/>
</dbReference>
<feature type="transmembrane region" description="Helical" evidence="6">
    <location>
        <begin position="144"/>
        <end position="170"/>
    </location>
</feature>
<keyword evidence="3 6" id="KW-0812">Transmembrane</keyword>
<evidence type="ECO:0000313" key="8">
    <source>
        <dbReference type="Proteomes" id="UP000017842"/>
    </source>
</evidence>
<dbReference type="AlphaFoldDB" id="V5C1D8"/>
<dbReference type="EMBL" id="AYLO01000060">
    <property type="protein sequence ID" value="ESS72287.1"/>
    <property type="molecule type" value="Genomic_DNA"/>
</dbReference>
<feature type="transmembrane region" description="Helical" evidence="6">
    <location>
        <begin position="208"/>
        <end position="229"/>
    </location>
</feature>
<keyword evidence="4 6" id="KW-1133">Transmembrane helix</keyword>
<proteinExistence type="inferred from homology"/>
<comment type="similarity">
    <text evidence="2 6">Belongs to the GDT1 family.</text>
</comment>
<protein>
    <recommendedName>
        <fullName evidence="6">GDT1 family protein</fullName>
    </recommendedName>
</protein>
<dbReference type="GO" id="GO:0016020">
    <property type="term" value="C:membrane"/>
    <property type="evidence" value="ECO:0007669"/>
    <property type="project" value="UniProtKB-SubCell"/>
</dbReference>
<evidence type="ECO:0000256" key="6">
    <source>
        <dbReference type="RuleBase" id="RU365102"/>
    </source>
</evidence>
<evidence type="ECO:0000256" key="3">
    <source>
        <dbReference type="ARBA" id="ARBA00022692"/>
    </source>
</evidence>
<dbReference type="PANTHER" id="PTHR12608">
    <property type="entry name" value="TRANSMEMBRANE PROTEIN HTP-1 RELATED"/>
    <property type="match status" value="1"/>
</dbReference>
<comment type="caution">
    <text evidence="7">The sequence shown here is derived from an EMBL/GenBank/DDBJ whole genome shotgun (WGS) entry which is preliminary data.</text>
</comment>
<feature type="transmembrane region" description="Helical" evidence="6">
    <location>
        <begin position="176"/>
        <end position="196"/>
    </location>
</feature>
<evidence type="ECO:0000256" key="1">
    <source>
        <dbReference type="ARBA" id="ARBA00004141"/>
    </source>
</evidence>
<dbReference type="InterPro" id="IPR001727">
    <property type="entry name" value="GDT1-like"/>
</dbReference>
<organism evidence="7 8">
    <name type="scientific">Methyloglobulus morosus KoM1</name>
    <dbReference type="NCBI Taxonomy" id="1116472"/>
    <lineage>
        <taxon>Bacteria</taxon>
        <taxon>Pseudomonadati</taxon>
        <taxon>Pseudomonadota</taxon>
        <taxon>Gammaproteobacteria</taxon>
        <taxon>Methylococcales</taxon>
        <taxon>Methylococcaceae</taxon>
        <taxon>Methyloglobulus</taxon>
    </lineage>
</organism>
<feature type="transmembrane region" description="Helical" evidence="6">
    <location>
        <begin position="40"/>
        <end position="57"/>
    </location>
</feature>
<feature type="transmembrane region" description="Helical" evidence="6">
    <location>
        <begin position="104"/>
        <end position="123"/>
    </location>
</feature>
<dbReference type="Proteomes" id="UP000017842">
    <property type="component" value="Unassembled WGS sequence"/>
</dbReference>
<accession>V5C1D8</accession>
<dbReference type="Pfam" id="PF01169">
    <property type="entry name" value="GDT1"/>
    <property type="match status" value="2"/>
</dbReference>
<comment type="subcellular location">
    <subcellularLocation>
        <location evidence="1 6">Membrane</location>
        <topology evidence="1 6">Multi-pass membrane protein</topology>
    </subcellularLocation>
</comment>
<gene>
    <name evidence="7" type="ORF">MGMO_62c00200</name>
</gene>
<evidence type="ECO:0000256" key="2">
    <source>
        <dbReference type="ARBA" id="ARBA00009190"/>
    </source>
</evidence>
<keyword evidence="5 6" id="KW-0472">Membrane</keyword>
<reference evidence="7 8" key="1">
    <citation type="journal article" date="2013" name="Genome Announc.">
        <title>Draft Genome Sequence of the Methanotrophic Gammaproteobacterium Methyloglobulus morosus DSM 22980 Strain KoM1.</title>
        <authorList>
            <person name="Poehlein A."/>
            <person name="Deutzmann J.S."/>
            <person name="Daniel R."/>
            <person name="Simeonova D.D."/>
        </authorList>
    </citation>
    <scope>NUCLEOTIDE SEQUENCE [LARGE SCALE GENOMIC DNA]</scope>
    <source>
        <strain evidence="7 8">KoM1</strain>
    </source>
</reference>
<dbReference type="PANTHER" id="PTHR12608:SF1">
    <property type="entry name" value="TRANSMEMBRANE PROTEIN 165"/>
    <property type="match status" value="1"/>
</dbReference>
<evidence type="ECO:0000313" key="7">
    <source>
        <dbReference type="EMBL" id="ESS72287.1"/>
    </source>
</evidence>
<evidence type="ECO:0000256" key="5">
    <source>
        <dbReference type="ARBA" id="ARBA00023136"/>
    </source>
</evidence>
<feature type="transmembrane region" description="Helical" evidence="6">
    <location>
        <begin position="78"/>
        <end position="98"/>
    </location>
</feature>
<sequence length="235" mass="24970">MDTLQTDIESFAASLQLTDKACEAFDKLTLFFATFPLSDIQTILTSAATSFALILAAEMGDKSQLVCMALASRHRHTPVVLGALAAFALLNALAVSFGKAIADWLPGYVIAGTVALMFIVFGIQALRTEAEEPHEEFKEKSGHGIFLTTFLLITIAEFGDKTQLAVVALSSTGSPAGVWLGSTLALGVTSALGVMAGRKLLQKIPLELLHKIGGILFLMLSSVAIVKAYRDYFGA</sequence>
<dbReference type="PATRIC" id="fig|1116472.3.peg.1947"/>
<keyword evidence="8" id="KW-1185">Reference proteome</keyword>
<name>V5C1D8_9GAMM</name>
<dbReference type="GO" id="GO:0046873">
    <property type="term" value="F:metal ion transmembrane transporter activity"/>
    <property type="evidence" value="ECO:0007669"/>
    <property type="project" value="InterPro"/>
</dbReference>
<dbReference type="RefSeq" id="WP_023494708.1">
    <property type="nucleotide sequence ID" value="NZ_AYLO01000060.1"/>
</dbReference>
<dbReference type="OrthoDB" id="9801356at2"/>
<dbReference type="STRING" id="1116472.MGMO_62c00200"/>
<evidence type="ECO:0000256" key="4">
    <source>
        <dbReference type="ARBA" id="ARBA00022989"/>
    </source>
</evidence>